<dbReference type="EMBL" id="ARXX01000043">
    <property type="protein sequence ID" value="MBF5057359.1"/>
    <property type="molecule type" value="Genomic_DNA"/>
</dbReference>
<dbReference type="PANTHER" id="PTHR13696:SF52">
    <property type="entry name" value="PARA FAMILY PROTEIN CT_582"/>
    <property type="match status" value="1"/>
</dbReference>
<dbReference type="Pfam" id="PF13614">
    <property type="entry name" value="AAA_31"/>
    <property type="match status" value="1"/>
</dbReference>
<evidence type="ECO:0000313" key="2">
    <source>
        <dbReference type="EMBL" id="MBF5057359.1"/>
    </source>
</evidence>
<dbReference type="SUPFAM" id="SSF52540">
    <property type="entry name" value="P-loop containing nucleoside triphosphate hydrolases"/>
    <property type="match status" value="1"/>
</dbReference>
<accession>A0ABS0ATA1</accession>
<dbReference type="Gene3D" id="3.40.50.300">
    <property type="entry name" value="P-loop containing nucleotide triphosphate hydrolases"/>
    <property type="match status" value="1"/>
</dbReference>
<reference evidence="2 3" key="1">
    <citation type="submission" date="2012-09" db="EMBL/GenBank/DDBJ databases">
        <title>Genome Sequence of alkane-degrading Bacterium Alcanivorax sp. 521-1.</title>
        <authorList>
            <person name="Lai Q."/>
            <person name="Shao Z."/>
        </authorList>
    </citation>
    <scope>NUCLEOTIDE SEQUENCE [LARGE SCALE GENOMIC DNA]</scope>
    <source>
        <strain evidence="2 3">521-1</strain>
    </source>
</reference>
<evidence type="ECO:0000313" key="3">
    <source>
        <dbReference type="Proteomes" id="UP000662703"/>
    </source>
</evidence>
<gene>
    <name evidence="2" type="ORF">Y5W_02653</name>
</gene>
<dbReference type="CDD" id="cd02042">
    <property type="entry name" value="ParAB_family"/>
    <property type="match status" value="1"/>
</dbReference>
<dbReference type="RefSeq" id="WP_194865603.1">
    <property type="nucleotide sequence ID" value="NZ_ARXX01000043.1"/>
</dbReference>
<dbReference type="PANTHER" id="PTHR13696">
    <property type="entry name" value="P-LOOP CONTAINING NUCLEOSIDE TRIPHOSPHATE HYDROLASE"/>
    <property type="match status" value="1"/>
</dbReference>
<evidence type="ECO:0000259" key="1">
    <source>
        <dbReference type="Pfam" id="PF13614"/>
    </source>
</evidence>
<dbReference type="Proteomes" id="UP000662703">
    <property type="component" value="Unassembled WGS sequence"/>
</dbReference>
<organism evidence="2 3">
    <name type="scientific">Alloalcanivorax profundimaris</name>
    <dbReference type="NCBI Taxonomy" id="2735259"/>
    <lineage>
        <taxon>Bacteria</taxon>
        <taxon>Pseudomonadati</taxon>
        <taxon>Pseudomonadota</taxon>
        <taxon>Gammaproteobacteria</taxon>
        <taxon>Oceanospirillales</taxon>
        <taxon>Alcanivoracaceae</taxon>
        <taxon>Alloalcanivorax</taxon>
    </lineage>
</organism>
<feature type="domain" description="AAA" evidence="1">
    <location>
        <begin position="5"/>
        <end position="186"/>
    </location>
</feature>
<comment type="caution">
    <text evidence="2">The sequence shown here is derived from an EMBL/GenBank/DDBJ whole genome shotgun (WGS) entry which is preliminary data.</text>
</comment>
<proteinExistence type="predicted"/>
<dbReference type="InterPro" id="IPR050678">
    <property type="entry name" value="DNA_Partitioning_ATPase"/>
</dbReference>
<sequence>MRRVVFNQKGGVGKSSITVNLAAIGAARGRKTLVVDLDPQCNASQYLLGMAAYQHESGPTPNIGTFFGQTLSFKLKEKAPRDYVHATRFQNLHVLPSDGELGEIEHLLESKHKIYKLRGLLKSLAREFDDIYVDTPPAFNFYTLSALIAAERVLIPFDCDAFSRKALYTLLENIQEVREDHNEDLTLEGIVVNQFQPRARLPQELVASLEEEGLPMLASRLSASVAMRESHERATPLVNWNPRHKLTEEYEALYQELTTGN</sequence>
<dbReference type="InterPro" id="IPR027417">
    <property type="entry name" value="P-loop_NTPase"/>
</dbReference>
<name>A0ABS0ATA1_9GAMM</name>
<dbReference type="InterPro" id="IPR025669">
    <property type="entry name" value="AAA_dom"/>
</dbReference>
<protein>
    <submittedName>
        <fullName evidence="2">ParA family protein</fullName>
    </submittedName>
</protein>
<keyword evidence="3" id="KW-1185">Reference proteome</keyword>